<dbReference type="InParanoid" id="A0A1V9X1I5"/>
<dbReference type="Proteomes" id="UP000192247">
    <property type="component" value="Unassembled WGS sequence"/>
</dbReference>
<organism evidence="1 2">
    <name type="scientific">Tropilaelaps mercedesae</name>
    <dbReference type="NCBI Taxonomy" id="418985"/>
    <lineage>
        <taxon>Eukaryota</taxon>
        <taxon>Metazoa</taxon>
        <taxon>Ecdysozoa</taxon>
        <taxon>Arthropoda</taxon>
        <taxon>Chelicerata</taxon>
        <taxon>Arachnida</taxon>
        <taxon>Acari</taxon>
        <taxon>Parasitiformes</taxon>
        <taxon>Mesostigmata</taxon>
        <taxon>Gamasina</taxon>
        <taxon>Dermanyssoidea</taxon>
        <taxon>Laelapidae</taxon>
        <taxon>Tropilaelaps</taxon>
    </lineage>
</organism>
<dbReference type="OrthoDB" id="10405638at2759"/>
<reference evidence="1 2" key="1">
    <citation type="journal article" date="2017" name="Gigascience">
        <title>Draft genome of the honey bee ectoparasitic mite, Tropilaelaps mercedesae, is shaped by the parasitic life history.</title>
        <authorList>
            <person name="Dong X."/>
            <person name="Armstrong S.D."/>
            <person name="Xia D."/>
            <person name="Makepeace B.L."/>
            <person name="Darby A.C."/>
            <person name="Kadowaki T."/>
        </authorList>
    </citation>
    <scope>NUCLEOTIDE SEQUENCE [LARGE SCALE GENOMIC DNA]</scope>
    <source>
        <strain evidence="1">Wuxi-XJTLU</strain>
    </source>
</reference>
<dbReference type="EMBL" id="MNPL01028954">
    <property type="protein sequence ID" value="OQR67389.1"/>
    <property type="molecule type" value="Genomic_DNA"/>
</dbReference>
<protein>
    <submittedName>
        <fullName evidence="1">Uncharacterized protein</fullName>
    </submittedName>
</protein>
<dbReference type="AlphaFoldDB" id="A0A1V9X1I5"/>
<comment type="caution">
    <text evidence="1">The sequence shown here is derived from an EMBL/GenBank/DDBJ whole genome shotgun (WGS) entry which is preliminary data.</text>
</comment>
<accession>A0A1V9X1I5</accession>
<evidence type="ECO:0000313" key="2">
    <source>
        <dbReference type="Proteomes" id="UP000192247"/>
    </source>
</evidence>
<evidence type="ECO:0000313" key="1">
    <source>
        <dbReference type="EMBL" id="OQR67389.1"/>
    </source>
</evidence>
<sequence length="127" mass="14374">MAFKSNEEVAALRDAELSVVLFGDQGVGKKTWLRTLGKTAINSQSYYIAHDVSVHVFKMRTDCPKSPFCTFQIYMRPSTSNRSNHSWLGGLEHGYTVNAQGFFLLFDLSNIESFWHQNNFSTKRGAS</sequence>
<name>A0A1V9X1I5_9ACAR</name>
<keyword evidence="2" id="KW-1185">Reference proteome</keyword>
<dbReference type="InterPro" id="IPR027417">
    <property type="entry name" value="P-loop_NTPase"/>
</dbReference>
<dbReference type="SUPFAM" id="SSF52540">
    <property type="entry name" value="P-loop containing nucleoside triphosphate hydrolases"/>
    <property type="match status" value="1"/>
</dbReference>
<dbReference type="Gene3D" id="3.40.50.300">
    <property type="entry name" value="P-loop containing nucleotide triphosphate hydrolases"/>
    <property type="match status" value="1"/>
</dbReference>
<proteinExistence type="predicted"/>
<gene>
    <name evidence="1" type="ORF">BIW11_04772</name>
</gene>